<reference evidence="1" key="1">
    <citation type="submission" date="2023-03" db="EMBL/GenBank/DDBJ databases">
        <title>Massive genome expansion in bonnet fungi (Mycena s.s.) driven by repeated elements and novel gene families across ecological guilds.</title>
        <authorList>
            <consortium name="Lawrence Berkeley National Laboratory"/>
            <person name="Harder C.B."/>
            <person name="Miyauchi S."/>
            <person name="Viragh M."/>
            <person name="Kuo A."/>
            <person name="Thoen E."/>
            <person name="Andreopoulos B."/>
            <person name="Lu D."/>
            <person name="Skrede I."/>
            <person name="Drula E."/>
            <person name="Henrissat B."/>
            <person name="Morin E."/>
            <person name="Kohler A."/>
            <person name="Barry K."/>
            <person name="LaButti K."/>
            <person name="Morin E."/>
            <person name="Salamov A."/>
            <person name="Lipzen A."/>
            <person name="Mereny Z."/>
            <person name="Hegedus B."/>
            <person name="Baldrian P."/>
            <person name="Stursova M."/>
            <person name="Weitz H."/>
            <person name="Taylor A."/>
            <person name="Grigoriev I.V."/>
            <person name="Nagy L.G."/>
            <person name="Martin F."/>
            <person name="Kauserud H."/>
        </authorList>
    </citation>
    <scope>NUCLEOTIDE SEQUENCE</scope>
    <source>
        <strain evidence="1">CBHHK002</strain>
    </source>
</reference>
<dbReference type="InterPro" id="IPR036322">
    <property type="entry name" value="WD40_repeat_dom_sf"/>
</dbReference>
<dbReference type="SUPFAM" id="SSF50978">
    <property type="entry name" value="WD40 repeat-like"/>
    <property type="match status" value="1"/>
</dbReference>
<gene>
    <name evidence="1" type="ORF">DFH08DRAFT_826038</name>
</gene>
<keyword evidence="2" id="KW-1185">Reference proteome</keyword>
<sequence>MNSDCETVMVFVKAAQLVIHRDPINTIAISCDGRLFASGGNVRSLQELKCFRVLSPVRAIVWHPMQPKFMTYGMASGAVSTLTHNAGSYFPQKYTQFQCSMPGTVHCLAIQFDGQFLAVGFHNKVAIVQTPLISSEEC</sequence>
<proteinExistence type="predicted"/>
<evidence type="ECO:0000313" key="1">
    <source>
        <dbReference type="EMBL" id="KAJ7303054.1"/>
    </source>
</evidence>
<protein>
    <submittedName>
        <fullName evidence="1">Uncharacterized protein</fullName>
    </submittedName>
</protein>
<comment type="caution">
    <text evidence="1">The sequence shown here is derived from an EMBL/GenBank/DDBJ whole genome shotgun (WGS) entry which is preliminary data.</text>
</comment>
<dbReference type="InterPro" id="IPR001680">
    <property type="entry name" value="WD40_rpt"/>
</dbReference>
<dbReference type="Gene3D" id="2.130.10.10">
    <property type="entry name" value="YVTN repeat-like/Quinoprotein amine dehydrogenase"/>
    <property type="match status" value="1"/>
</dbReference>
<accession>A0AAD6Z112</accession>
<name>A0AAD6Z112_9AGAR</name>
<dbReference type="EMBL" id="JARIHO010000108">
    <property type="protein sequence ID" value="KAJ7303054.1"/>
    <property type="molecule type" value="Genomic_DNA"/>
</dbReference>
<organism evidence="1 2">
    <name type="scientific">Mycena albidolilacea</name>
    <dbReference type="NCBI Taxonomy" id="1033008"/>
    <lineage>
        <taxon>Eukaryota</taxon>
        <taxon>Fungi</taxon>
        <taxon>Dikarya</taxon>
        <taxon>Basidiomycota</taxon>
        <taxon>Agaricomycotina</taxon>
        <taxon>Agaricomycetes</taxon>
        <taxon>Agaricomycetidae</taxon>
        <taxon>Agaricales</taxon>
        <taxon>Marasmiineae</taxon>
        <taxon>Mycenaceae</taxon>
        <taxon>Mycena</taxon>
    </lineage>
</organism>
<evidence type="ECO:0000313" key="2">
    <source>
        <dbReference type="Proteomes" id="UP001218218"/>
    </source>
</evidence>
<dbReference type="Proteomes" id="UP001218218">
    <property type="component" value="Unassembled WGS sequence"/>
</dbReference>
<dbReference type="AlphaFoldDB" id="A0AAD6Z112"/>
<dbReference type="Pfam" id="PF00400">
    <property type="entry name" value="WD40"/>
    <property type="match status" value="1"/>
</dbReference>
<dbReference type="InterPro" id="IPR015943">
    <property type="entry name" value="WD40/YVTN_repeat-like_dom_sf"/>
</dbReference>